<reference evidence="1 2" key="1">
    <citation type="submission" date="2024-01" db="EMBL/GenBank/DDBJ databases">
        <title>A draft genome for the cacao thread blight pathogen Marasmiellus scandens.</title>
        <authorList>
            <person name="Baruah I.K."/>
            <person name="Leung J."/>
            <person name="Bukari Y."/>
            <person name="Amoako-Attah I."/>
            <person name="Meinhardt L.W."/>
            <person name="Bailey B.A."/>
            <person name="Cohen S.P."/>
        </authorList>
    </citation>
    <scope>NUCLEOTIDE SEQUENCE [LARGE SCALE GENOMIC DNA]</scope>
    <source>
        <strain evidence="1 2">GH-19</strain>
    </source>
</reference>
<keyword evidence="2" id="KW-1185">Reference proteome</keyword>
<evidence type="ECO:0000313" key="1">
    <source>
        <dbReference type="EMBL" id="KAK7464885.1"/>
    </source>
</evidence>
<evidence type="ECO:0008006" key="3">
    <source>
        <dbReference type="Google" id="ProtNLM"/>
    </source>
</evidence>
<name>A0ABR1JRA2_9AGAR</name>
<evidence type="ECO:0000313" key="2">
    <source>
        <dbReference type="Proteomes" id="UP001498398"/>
    </source>
</evidence>
<sequence length="544" mass="60674">MPNQQIPVGAPVKTRTTTNSLELSSKLRQTCGLSGPDVAHVTQFLRNADLDVKTYHSEIKKRHAEIISLQNRMEGLQRHAEAYGSLLAPIRKLPLELLTKLFVEYCADGNVLGEEVVCPALVLSHVSGGWRELALSTPKLWSNLSVDFDYHQREGWASMIKVMMTRSKKSPLTLSIHSEDTFEDIDACLPAIQTLAEHSSHWHTVTLDIDDQSFLHPALSNIRWRLPMLESLAMKCNWNLEDPADPVELFDTAPKLTTFRGNGVTAADPKLPWNQITSLHLVDSTLLNTLQVMEVCPQLIDMSYEGTLADNEEDEYPQTVPSFKGVFSLSLNPGNRSTDMLSLLSSWITLPQLQTLSIFTDLEFVAWAWKDVDMPQFITRSGCQITTLSLKSLPITDLDLIPILTACPSLTKLILHESSAKTDYAEQGPQADIPNLAVTHDLVSKLTVNHAGYAPASVVPMISKLEDLELCFHYNNDGRRLVEALCTLVRTRWLPDKEYADDVGVACLRSVSFLVMGSGFRPEYFAIPTYLGEVGLRFSATRIL</sequence>
<organism evidence="1 2">
    <name type="scientific">Marasmiellus scandens</name>
    <dbReference type="NCBI Taxonomy" id="2682957"/>
    <lineage>
        <taxon>Eukaryota</taxon>
        <taxon>Fungi</taxon>
        <taxon>Dikarya</taxon>
        <taxon>Basidiomycota</taxon>
        <taxon>Agaricomycotina</taxon>
        <taxon>Agaricomycetes</taxon>
        <taxon>Agaricomycetidae</taxon>
        <taxon>Agaricales</taxon>
        <taxon>Marasmiineae</taxon>
        <taxon>Omphalotaceae</taxon>
        <taxon>Marasmiellus</taxon>
    </lineage>
</organism>
<gene>
    <name evidence="1" type="ORF">VKT23_006094</name>
</gene>
<dbReference type="Proteomes" id="UP001498398">
    <property type="component" value="Unassembled WGS sequence"/>
</dbReference>
<accession>A0ABR1JRA2</accession>
<dbReference type="Gene3D" id="3.80.10.10">
    <property type="entry name" value="Ribonuclease Inhibitor"/>
    <property type="match status" value="1"/>
</dbReference>
<comment type="caution">
    <text evidence="1">The sequence shown here is derived from an EMBL/GenBank/DDBJ whole genome shotgun (WGS) entry which is preliminary data.</text>
</comment>
<dbReference type="SUPFAM" id="SSF52047">
    <property type="entry name" value="RNI-like"/>
    <property type="match status" value="1"/>
</dbReference>
<dbReference type="InterPro" id="IPR032675">
    <property type="entry name" value="LRR_dom_sf"/>
</dbReference>
<proteinExistence type="predicted"/>
<protein>
    <recommendedName>
        <fullName evidence="3">F-box domain-containing protein</fullName>
    </recommendedName>
</protein>
<dbReference type="EMBL" id="JBANRG010000007">
    <property type="protein sequence ID" value="KAK7464885.1"/>
    <property type="molecule type" value="Genomic_DNA"/>
</dbReference>